<dbReference type="InterPro" id="IPR007863">
    <property type="entry name" value="Peptidase_M16_C"/>
</dbReference>
<proteinExistence type="predicted"/>
<protein>
    <submittedName>
        <fullName evidence="3">Processing peptidase</fullName>
        <ecNumber evidence="3">3.4.24.64</ecNumber>
    </submittedName>
</protein>
<evidence type="ECO:0000313" key="4">
    <source>
        <dbReference type="Proteomes" id="UP000007030"/>
    </source>
</evidence>
<dbReference type="Pfam" id="PF05193">
    <property type="entry name" value="Peptidase_M16_C"/>
    <property type="match status" value="1"/>
</dbReference>
<dbReference type="GO" id="GO:0046872">
    <property type="term" value="F:metal ion binding"/>
    <property type="evidence" value="ECO:0007669"/>
    <property type="project" value="InterPro"/>
</dbReference>
<feature type="domain" description="Peptidase M16 N-terminal" evidence="1">
    <location>
        <begin position="20"/>
        <end position="154"/>
    </location>
</feature>
<dbReference type="InterPro" id="IPR011765">
    <property type="entry name" value="Pept_M16_N"/>
</dbReference>
<keyword evidence="3" id="KW-0378">Hydrolase</keyword>
<feature type="domain" description="Peptidase M16 C-terminal" evidence="2">
    <location>
        <begin position="171"/>
        <end position="339"/>
    </location>
</feature>
<dbReference type="Gene3D" id="3.30.830.10">
    <property type="entry name" value="Metalloenzyme, LuxS/M16 peptidase-like"/>
    <property type="match status" value="2"/>
</dbReference>
<evidence type="ECO:0000313" key="3">
    <source>
        <dbReference type="EMBL" id="AEB11620.1"/>
    </source>
</evidence>
<organism evidence="3 4">
    <name type="scientific">Marinithermus hydrothermalis (strain DSM 14884 / JCM 11576 / T1)</name>
    <dbReference type="NCBI Taxonomy" id="869210"/>
    <lineage>
        <taxon>Bacteria</taxon>
        <taxon>Thermotogati</taxon>
        <taxon>Deinococcota</taxon>
        <taxon>Deinococci</taxon>
        <taxon>Thermales</taxon>
        <taxon>Thermaceae</taxon>
        <taxon>Marinithermus</taxon>
    </lineage>
</organism>
<reference evidence="3 4" key="1">
    <citation type="journal article" date="2012" name="Stand. Genomic Sci.">
        <title>Complete genome sequence of the aerobic, heterotroph Marinithermus hydrothermalis type strain (T1(T)) from a deep-sea hydrothermal vent chimney.</title>
        <authorList>
            <person name="Copeland A."/>
            <person name="Gu W."/>
            <person name="Yasawong M."/>
            <person name="Lapidus A."/>
            <person name="Lucas S."/>
            <person name="Deshpande S."/>
            <person name="Pagani I."/>
            <person name="Tapia R."/>
            <person name="Cheng J.F."/>
            <person name="Goodwin L.A."/>
            <person name="Pitluck S."/>
            <person name="Liolios K."/>
            <person name="Ivanova N."/>
            <person name="Mavromatis K."/>
            <person name="Mikhailova N."/>
            <person name="Pati A."/>
            <person name="Chen A."/>
            <person name="Palaniappan K."/>
            <person name="Land M."/>
            <person name="Pan C."/>
            <person name="Brambilla E.M."/>
            <person name="Rohde M."/>
            <person name="Tindall B.J."/>
            <person name="Sikorski J."/>
            <person name="Goker M."/>
            <person name="Detter J.C."/>
            <person name="Bristow J."/>
            <person name="Eisen J.A."/>
            <person name="Markowitz V."/>
            <person name="Hugenholtz P."/>
            <person name="Kyrpides N.C."/>
            <person name="Klenk H.P."/>
            <person name="Woyke T."/>
        </authorList>
    </citation>
    <scope>NUCLEOTIDE SEQUENCE [LARGE SCALE GENOMIC DNA]</scope>
    <source>
        <strain evidence="4">DSM 14884 / JCM 11576 / T1</strain>
    </source>
</reference>
<dbReference type="EMBL" id="CP002630">
    <property type="protein sequence ID" value="AEB11620.1"/>
    <property type="molecule type" value="Genomic_DNA"/>
</dbReference>
<name>F2NP32_MARHT</name>
<dbReference type="PANTHER" id="PTHR11851">
    <property type="entry name" value="METALLOPROTEASE"/>
    <property type="match status" value="1"/>
</dbReference>
<sequence>MVSTMAEIRTHTFPNGLTLAVEEQPWNPGVSFTILVPAGAVTDPEGLEGASSVLESWLWKGAGTRDARSFAEALDALGVRRASGAGLEYTTFSASLLAPHLGEALALYADLLQRPWLPEEEFEAVRLLALQELAALEDQPSKKLFVHLRRAVFTSPHGRDAAGRREDLLAMTPDALRADYARRYGARGVVIGVCGGVRFEEVRDLVEAHWGGWTGGAPEPPAVTLSEPHTLHVPQDTAQVQIGLFYTDVPPTHPEFYTARLAAEVLSGGMASRLFTEVREKRGLVYAVSASPGSVGGVGYLAAYAGTTPERAAETLKVLTREIARLSEGVSADELARAKVGVRSALVMQGESSRARAAALARDWFVLGRVRSLEEIEREVEAVTLERINHFLEAHPYERPWVGTLGAQPVEVA</sequence>
<dbReference type="AlphaFoldDB" id="F2NP32"/>
<dbReference type="HOGENOM" id="CLU_009902_3_3_0"/>
<dbReference type="Proteomes" id="UP000007030">
    <property type="component" value="Chromosome"/>
</dbReference>
<dbReference type="GO" id="GO:0004222">
    <property type="term" value="F:metalloendopeptidase activity"/>
    <property type="evidence" value="ECO:0007669"/>
    <property type="project" value="UniProtKB-EC"/>
</dbReference>
<accession>F2NP32</accession>
<gene>
    <name evidence="3" type="ordered locus">Marky_0874</name>
</gene>
<dbReference type="InterPro" id="IPR050361">
    <property type="entry name" value="MPP/UQCRC_Complex"/>
</dbReference>
<evidence type="ECO:0000259" key="2">
    <source>
        <dbReference type="Pfam" id="PF05193"/>
    </source>
</evidence>
<evidence type="ECO:0000259" key="1">
    <source>
        <dbReference type="Pfam" id="PF00675"/>
    </source>
</evidence>
<dbReference type="SUPFAM" id="SSF63411">
    <property type="entry name" value="LuxS/MPP-like metallohydrolase"/>
    <property type="match status" value="2"/>
</dbReference>
<dbReference type="EC" id="3.4.24.64" evidence="3"/>
<dbReference type="STRING" id="869210.Marky_0874"/>
<dbReference type="PANTHER" id="PTHR11851:SF219">
    <property type="entry name" value="HYPOTHETICAL ZINC PROTEASE"/>
    <property type="match status" value="1"/>
</dbReference>
<dbReference type="InterPro" id="IPR011249">
    <property type="entry name" value="Metalloenz_LuxS/M16"/>
</dbReference>
<keyword evidence="4" id="KW-1185">Reference proteome</keyword>
<dbReference type="KEGG" id="mhd:Marky_0874"/>
<dbReference type="eggNOG" id="COG0612">
    <property type="taxonomic scope" value="Bacteria"/>
</dbReference>
<dbReference type="Pfam" id="PF00675">
    <property type="entry name" value="Peptidase_M16"/>
    <property type="match status" value="1"/>
</dbReference>